<dbReference type="InterPro" id="IPR035426">
    <property type="entry name" value="Gemin2/Brr1"/>
</dbReference>
<dbReference type="PANTHER" id="PTHR12794">
    <property type="entry name" value="GEMIN2"/>
    <property type="match status" value="1"/>
</dbReference>
<comment type="similarity">
    <text evidence="1">Belongs to the gemin-2 family.</text>
</comment>
<feature type="region of interest" description="Disordered" evidence="2">
    <location>
        <begin position="280"/>
        <end position="333"/>
    </location>
</feature>
<dbReference type="Proteomes" id="UP001216150">
    <property type="component" value="Unassembled WGS sequence"/>
</dbReference>
<dbReference type="Gene3D" id="1.20.58.1070">
    <property type="match status" value="1"/>
</dbReference>
<organism evidence="3 4">
    <name type="scientific">Penicillium hetheringtonii</name>
    <dbReference type="NCBI Taxonomy" id="911720"/>
    <lineage>
        <taxon>Eukaryota</taxon>
        <taxon>Fungi</taxon>
        <taxon>Dikarya</taxon>
        <taxon>Ascomycota</taxon>
        <taxon>Pezizomycotina</taxon>
        <taxon>Eurotiomycetes</taxon>
        <taxon>Eurotiomycetidae</taxon>
        <taxon>Eurotiales</taxon>
        <taxon>Aspergillaceae</taxon>
        <taxon>Penicillium</taxon>
    </lineage>
</organism>
<dbReference type="EMBL" id="JAQJAC010000003">
    <property type="protein sequence ID" value="KAJ5590974.1"/>
    <property type="molecule type" value="Genomic_DNA"/>
</dbReference>
<evidence type="ECO:0000313" key="4">
    <source>
        <dbReference type="Proteomes" id="UP001216150"/>
    </source>
</evidence>
<evidence type="ECO:0000256" key="1">
    <source>
        <dbReference type="ARBA" id="ARBA00025758"/>
    </source>
</evidence>
<keyword evidence="4" id="KW-1185">Reference proteome</keyword>
<feature type="region of interest" description="Disordered" evidence="2">
    <location>
        <begin position="1"/>
        <end position="44"/>
    </location>
</feature>
<protein>
    <recommendedName>
        <fullName evidence="5">V-SNARE</fullName>
    </recommendedName>
</protein>
<dbReference type="AlphaFoldDB" id="A0AAD6DR00"/>
<name>A0AAD6DR00_9EURO</name>
<dbReference type="GO" id="GO:0032797">
    <property type="term" value="C:SMN complex"/>
    <property type="evidence" value="ECO:0007669"/>
    <property type="project" value="TreeGrafter"/>
</dbReference>
<evidence type="ECO:0008006" key="5">
    <source>
        <dbReference type="Google" id="ProtNLM"/>
    </source>
</evidence>
<evidence type="ECO:0000256" key="2">
    <source>
        <dbReference type="SAM" id="MobiDB-lite"/>
    </source>
</evidence>
<reference evidence="3 4" key="1">
    <citation type="journal article" date="2023" name="IMA Fungus">
        <title>Comparative genomic study of the Penicillium genus elucidates a diverse pangenome and 15 lateral gene transfer events.</title>
        <authorList>
            <person name="Petersen C."/>
            <person name="Sorensen T."/>
            <person name="Nielsen M.R."/>
            <person name="Sondergaard T.E."/>
            <person name="Sorensen J.L."/>
            <person name="Fitzpatrick D.A."/>
            <person name="Frisvad J.C."/>
            <person name="Nielsen K.L."/>
        </authorList>
    </citation>
    <scope>NUCLEOTIDE SEQUENCE [LARGE SCALE GENOMIC DNA]</scope>
    <source>
        <strain evidence="3 4">IBT 29057</strain>
    </source>
</reference>
<evidence type="ECO:0000313" key="3">
    <source>
        <dbReference type="EMBL" id="KAJ5590974.1"/>
    </source>
</evidence>
<accession>A0AAD6DR00</accession>
<comment type="caution">
    <text evidence="3">The sequence shown here is derived from an EMBL/GenBank/DDBJ whole genome shotgun (WGS) entry which is preliminary data.</text>
</comment>
<sequence>MPDKRKASMSTPTFKRPRLNEDEDDKTAHEQPRSHPIYGQKNAFPGLDDAGDELFYGPADDGMEYLRMVRSEANAMPSLFIAQSSKDAVTGSNLDPQVNSDEPDRKKTSFTHGFFEDEAYIAPAKPDEKTDAFLQSLYPEAQNSYYDLLRYRFLLLRSTLKCTPPAAVIAGLDDSHPISLPRKNAAARKEWRRLILAVDPQMAQLACMDLESVLGVLQILARGLSDNVRSGDAPGIRRLGAWAWSLLGKCREIGELSTEEVGEIRDIGKRAAKILEKVREAEDVEVEAEEEADEDSNVEENGQDEPEEPLTEIEPMPEVSDTPDMPMPDDANQPDELAAAKERLQARLQDNSQHAMSDDTSDGTDLVTQTRAMLDMIITVVGEFFGQRDLLEAREIWTGPEAL</sequence>
<proteinExistence type="inferred from homology"/>
<dbReference type="Pfam" id="PF04938">
    <property type="entry name" value="SIP1"/>
    <property type="match status" value="1"/>
</dbReference>
<feature type="compositionally biased region" description="Acidic residues" evidence="2">
    <location>
        <begin position="282"/>
        <end position="311"/>
    </location>
</feature>
<dbReference type="GO" id="GO:0000387">
    <property type="term" value="P:spliceosomal snRNP assembly"/>
    <property type="evidence" value="ECO:0007669"/>
    <property type="project" value="InterPro"/>
</dbReference>
<dbReference type="PANTHER" id="PTHR12794:SF0">
    <property type="entry name" value="GEM-ASSOCIATED PROTEIN 2"/>
    <property type="match status" value="1"/>
</dbReference>
<gene>
    <name evidence="3" type="ORF">N7450_004946</name>
</gene>
<dbReference type="GO" id="GO:0005634">
    <property type="term" value="C:nucleus"/>
    <property type="evidence" value="ECO:0007669"/>
    <property type="project" value="TreeGrafter"/>
</dbReference>